<keyword evidence="7" id="KW-1185">Reference proteome</keyword>
<keyword evidence="2" id="KW-0255">Endonuclease</keyword>
<dbReference type="InterPro" id="IPR016071">
    <property type="entry name" value="Staphylococal_nuclease_OB-fold"/>
</dbReference>
<evidence type="ECO:0000256" key="4">
    <source>
        <dbReference type="SAM" id="SignalP"/>
    </source>
</evidence>
<name>A0AAE9YBZ8_9ACTN</name>
<dbReference type="SUPFAM" id="SSF50199">
    <property type="entry name" value="Staphylococcal nuclease"/>
    <property type="match status" value="1"/>
</dbReference>
<reference evidence="6" key="1">
    <citation type="submission" date="2023-01" db="EMBL/GenBank/DDBJ databases">
        <title>The diversity of Class Acidimicrobiia in South China Sea sediment environments and the proposal of Iamia marina sp. nov., a novel species of the genus Iamia.</title>
        <authorList>
            <person name="He Y."/>
            <person name="Tian X."/>
        </authorList>
    </citation>
    <scope>NUCLEOTIDE SEQUENCE</scope>
    <source>
        <strain evidence="6">DSM 19957</strain>
    </source>
</reference>
<dbReference type="Gene3D" id="2.40.50.90">
    <property type="match status" value="1"/>
</dbReference>
<dbReference type="EMBL" id="CP116942">
    <property type="protein sequence ID" value="WCO68353.1"/>
    <property type="molecule type" value="Genomic_DNA"/>
</dbReference>
<dbReference type="Proteomes" id="UP001216390">
    <property type="component" value="Chromosome"/>
</dbReference>
<keyword evidence="1" id="KW-0540">Nuclease</keyword>
<evidence type="ECO:0000259" key="5">
    <source>
        <dbReference type="PROSITE" id="PS50830"/>
    </source>
</evidence>
<feature type="chain" id="PRO_5042265511" evidence="4">
    <location>
        <begin position="34"/>
        <end position="177"/>
    </location>
</feature>
<dbReference type="GO" id="GO:0003676">
    <property type="term" value="F:nucleic acid binding"/>
    <property type="evidence" value="ECO:0007669"/>
    <property type="project" value="InterPro"/>
</dbReference>
<dbReference type="PROSITE" id="PS01123">
    <property type="entry name" value="TNASE_1"/>
    <property type="match status" value="1"/>
</dbReference>
<proteinExistence type="predicted"/>
<dbReference type="InterPro" id="IPR002071">
    <property type="entry name" value="Thermonucl_AS"/>
</dbReference>
<evidence type="ECO:0000256" key="2">
    <source>
        <dbReference type="ARBA" id="ARBA00022759"/>
    </source>
</evidence>
<dbReference type="PANTHER" id="PTHR12302:SF3">
    <property type="entry name" value="SERINE_THREONINE-PROTEIN KINASE 31"/>
    <property type="match status" value="1"/>
</dbReference>
<dbReference type="AlphaFoldDB" id="A0AAE9YBZ8"/>
<accession>A0AAE9YBZ8</accession>
<dbReference type="GO" id="GO:0016787">
    <property type="term" value="F:hydrolase activity"/>
    <property type="evidence" value="ECO:0007669"/>
    <property type="project" value="UniProtKB-KW"/>
</dbReference>
<dbReference type="PANTHER" id="PTHR12302">
    <property type="entry name" value="EBNA2 BINDING PROTEIN P100"/>
    <property type="match status" value="1"/>
</dbReference>
<keyword evidence="3" id="KW-0378">Hydrolase</keyword>
<feature type="domain" description="TNase-like" evidence="5">
    <location>
        <begin position="36"/>
        <end position="170"/>
    </location>
</feature>
<dbReference type="RefSeq" id="WP_272737870.1">
    <property type="nucleotide sequence ID" value="NZ_CP116942.1"/>
</dbReference>
<dbReference type="SMART" id="SM00318">
    <property type="entry name" value="SNc"/>
    <property type="match status" value="1"/>
</dbReference>
<dbReference type="KEGG" id="ima:PO878_06380"/>
<dbReference type="GO" id="GO:0004519">
    <property type="term" value="F:endonuclease activity"/>
    <property type="evidence" value="ECO:0007669"/>
    <property type="project" value="UniProtKB-KW"/>
</dbReference>
<feature type="signal peptide" evidence="4">
    <location>
        <begin position="1"/>
        <end position="33"/>
    </location>
</feature>
<sequence length="177" mass="18485">MPLPDGTRPRPVPLALALLALVAGCTLAGSSSAGDPPGTAMVDHVVDGDTVEVTLGRRTETVRLLGIDTPETVKPGAPVDCFGPEASARTKDLLPAGTEVRLTRDVELRDRYDRLLAYVARASDDLFVNHALVADGYARTLAIAPNDAHRADLAAAERDARAAGRGLWGACSGAPPR</sequence>
<organism evidence="6 7">
    <name type="scientific">Iamia majanohamensis</name>
    <dbReference type="NCBI Taxonomy" id="467976"/>
    <lineage>
        <taxon>Bacteria</taxon>
        <taxon>Bacillati</taxon>
        <taxon>Actinomycetota</taxon>
        <taxon>Acidimicrobiia</taxon>
        <taxon>Acidimicrobiales</taxon>
        <taxon>Iamiaceae</taxon>
        <taxon>Iamia</taxon>
    </lineage>
</organism>
<evidence type="ECO:0000313" key="6">
    <source>
        <dbReference type="EMBL" id="WCO68353.1"/>
    </source>
</evidence>
<dbReference type="Pfam" id="PF00565">
    <property type="entry name" value="SNase"/>
    <property type="match status" value="1"/>
</dbReference>
<evidence type="ECO:0000256" key="1">
    <source>
        <dbReference type="ARBA" id="ARBA00022722"/>
    </source>
</evidence>
<keyword evidence="4" id="KW-0732">Signal</keyword>
<dbReference type="PROSITE" id="PS50830">
    <property type="entry name" value="TNASE_3"/>
    <property type="match status" value="1"/>
</dbReference>
<evidence type="ECO:0000313" key="7">
    <source>
        <dbReference type="Proteomes" id="UP001216390"/>
    </source>
</evidence>
<dbReference type="InterPro" id="IPR035437">
    <property type="entry name" value="SNase_OB-fold_sf"/>
</dbReference>
<evidence type="ECO:0000256" key="3">
    <source>
        <dbReference type="ARBA" id="ARBA00022801"/>
    </source>
</evidence>
<gene>
    <name evidence="6" type="ORF">PO878_06380</name>
</gene>
<protein>
    <submittedName>
        <fullName evidence="6">Thermonuclease family protein</fullName>
    </submittedName>
</protein>